<dbReference type="InterPro" id="IPR031359">
    <property type="entry name" value="NACHT_N"/>
</dbReference>
<protein>
    <recommendedName>
        <fullName evidence="3">NWD NACHT-NTPase N-terminal domain-containing protein</fullName>
    </recommendedName>
</protein>
<reference evidence="4 5" key="1">
    <citation type="submission" date="2017-02" db="EMBL/GenBank/DDBJ databases">
        <title>Genomes of Trichoderma spp. with biocontrol activity.</title>
        <authorList>
            <person name="Gardiner D."/>
            <person name="Kazan K."/>
            <person name="Vos C."/>
            <person name="Harvey P."/>
        </authorList>
    </citation>
    <scope>NUCLEOTIDE SEQUENCE [LARGE SCALE GENOMIC DNA]</scope>
    <source>
        <strain evidence="4 5">A5MH</strain>
    </source>
</reference>
<dbReference type="EMBL" id="MTYH01000140">
    <property type="protein sequence ID" value="PNP37648.1"/>
    <property type="molecule type" value="Genomic_DNA"/>
</dbReference>
<sequence length="384" mass="44642">MRFKKWFGRWKRKQSPPLSTQQPDVVNSADAQISQSNQEGAHLSVPHNTNDSTIDQANINASFKRSENLQVRLESVPIRQLWNVAYETLREEDAALIKEYEIKLQGTVVAGLSETLQLKANIQERMWAILQSKMDDVNKTKLRFGSSEVTVEDVSRVLLNVVKSANSFISQAVSASPPASIAWAGVSFLLPLIMNISTQNIALAQGLEYVSSLVAQSQVREELYIKRYELRTEDHEEFQQSHHEYKASLERLYRQILKFQAKSCCYYSNNSTLRHTLDAVNWNGWDQLLNDIREREQRFLAVERLWRDMQRLEERLATENAESRKEYEKLLKWLSDIDHSSLYNTAREIHQDGTNEWLIKHSEEFNTWRTTARSLLWLHGKESN</sequence>
<feature type="coiled-coil region" evidence="1">
    <location>
        <begin position="302"/>
        <end position="329"/>
    </location>
</feature>
<feature type="compositionally biased region" description="Polar residues" evidence="2">
    <location>
        <begin position="16"/>
        <end position="25"/>
    </location>
</feature>
<name>A0A2K0SWJ4_9HYPO</name>
<dbReference type="AlphaFoldDB" id="A0A2K0SWJ4"/>
<feature type="compositionally biased region" description="Basic residues" evidence="2">
    <location>
        <begin position="1"/>
        <end position="14"/>
    </location>
</feature>
<dbReference type="OrthoDB" id="4900261at2759"/>
<feature type="domain" description="NWD NACHT-NTPase N-terminal" evidence="3">
    <location>
        <begin position="80"/>
        <end position="299"/>
    </location>
</feature>
<evidence type="ECO:0000313" key="5">
    <source>
        <dbReference type="Proteomes" id="UP000236546"/>
    </source>
</evidence>
<comment type="caution">
    <text evidence="4">The sequence shown here is derived from an EMBL/GenBank/DDBJ whole genome shotgun (WGS) entry which is preliminary data.</text>
</comment>
<accession>A0A2K0SWJ4</accession>
<evidence type="ECO:0000313" key="4">
    <source>
        <dbReference type="EMBL" id="PNP37648.1"/>
    </source>
</evidence>
<evidence type="ECO:0000259" key="3">
    <source>
        <dbReference type="Pfam" id="PF17100"/>
    </source>
</evidence>
<dbReference type="Proteomes" id="UP000236546">
    <property type="component" value="Unassembled WGS sequence"/>
</dbReference>
<gene>
    <name evidence="4" type="ORF">TGAMA5MH_10416</name>
</gene>
<proteinExistence type="predicted"/>
<dbReference type="Pfam" id="PF17100">
    <property type="entry name" value="NACHT_N"/>
    <property type="match status" value="1"/>
</dbReference>
<keyword evidence="1" id="KW-0175">Coiled coil</keyword>
<feature type="region of interest" description="Disordered" evidence="2">
    <location>
        <begin position="1"/>
        <end position="25"/>
    </location>
</feature>
<evidence type="ECO:0000256" key="2">
    <source>
        <dbReference type="SAM" id="MobiDB-lite"/>
    </source>
</evidence>
<evidence type="ECO:0000256" key="1">
    <source>
        <dbReference type="SAM" id="Coils"/>
    </source>
</evidence>
<organism evidence="4 5">
    <name type="scientific">Trichoderma gamsii</name>
    <dbReference type="NCBI Taxonomy" id="398673"/>
    <lineage>
        <taxon>Eukaryota</taxon>
        <taxon>Fungi</taxon>
        <taxon>Dikarya</taxon>
        <taxon>Ascomycota</taxon>
        <taxon>Pezizomycotina</taxon>
        <taxon>Sordariomycetes</taxon>
        <taxon>Hypocreomycetidae</taxon>
        <taxon>Hypocreales</taxon>
        <taxon>Hypocreaceae</taxon>
        <taxon>Trichoderma</taxon>
    </lineage>
</organism>